<protein>
    <recommendedName>
        <fullName evidence="3">ESX secretion-associated protein EspG</fullName>
    </recommendedName>
</protein>
<dbReference type="Proteomes" id="UP000271272">
    <property type="component" value="Unassembled WGS sequence"/>
</dbReference>
<dbReference type="RefSeq" id="WP_124933203.1">
    <property type="nucleotide sequence ID" value="NZ_RQZC01000003.1"/>
</dbReference>
<keyword evidence="2" id="KW-1185">Reference proteome</keyword>
<evidence type="ECO:0000313" key="2">
    <source>
        <dbReference type="Proteomes" id="UP000271272"/>
    </source>
</evidence>
<dbReference type="OrthoDB" id="3256336at2"/>
<evidence type="ECO:0008006" key="3">
    <source>
        <dbReference type="Google" id="ProtNLM"/>
    </source>
</evidence>
<evidence type="ECO:0000313" key="1">
    <source>
        <dbReference type="EMBL" id="RRD30225.1"/>
    </source>
</evidence>
<comment type="caution">
    <text evidence="1">The sequence shown here is derived from an EMBL/GenBank/DDBJ whole genome shotgun (WGS) entry which is preliminary data.</text>
</comment>
<gene>
    <name evidence="1" type="ORF">EII10_03990</name>
</gene>
<sequence length="256" mass="27546">MSSFDTSRGIIILEPDQWDVLQRMLTGPLTQRADYAEGALAGLEDLGVIDPYGPTPAARGILAGLMNSDARYLLRRLAPNDPLPVRDLAIALSSPTCTIARHDADGVHIYACDDIEVPHIALANDHLYPRPMIGDGPDAVYGTLAAAVRQGDIDAAVTTMRTMGEYGPPGSTFTNDAETGQWSIVLRSRQDREGDGYTTTGQAMTLGTRNALYQILEEPGGATDPHGPSSTQYPLEPLLATDVWTTITPWLWATPS</sequence>
<dbReference type="AlphaFoldDB" id="A0A3P1VA08"/>
<organism evidence="1 2">
    <name type="scientific">Actinomyces bowdenii</name>
    <dbReference type="NCBI Taxonomy" id="131109"/>
    <lineage>
        <taxon>Bacteria</taxon>
        <taxon>Bacillati</taxon>
        <taxon>Actinomycetota</taxon>
        <taxon>Actinomycetes</taxon>
        <taxon>Actinomycetales</taxon>
        <taxon>Actinomycetaceae</taxon>
        <taxon>Actinomyces</taxon>
    </lineage>
</organism>
<name>A0A3P1VA08_9ACTO</name>
<proteinExistence type="predicted"/>
<dbReference type="EMBL" id="RQZC01000003">
    <property type="protein sequence ID" value="RRD30225.1"/>
    <property type="molecule type" value="Genomic_DNA"/>
</dbReference>
<accession>A0A3P1VA08</accession>
<reference evidence="1 2" key="1">
    <citation type="submission" date="2018-11" db="EMBL/GenBank/DDBJ databases">
        <title>Genomes From Bacteria Associated with the Canine Oral Cavity: a Test Case for Automated Genome-Based Taxonomic Assignment.</title>
        <authorList>
            <person name="Coil D.A."/>
            <person name="Jospin G."/>
            <person name="Darling A.E."/>
            <person name="Wallis C."/>
            <person name="Davis I.J."/>
            <person name="Harris S."/>
            <person name="Eisen J.A."/>
            <person name="Holcombe L.J."/>
            <person name="O'Flynn C."/>
        </authorList>
    </citation>
    <scope>NUCLEOTIDE SEQUENCE [LARGE SCALE GENOMIC DNA]</scope>
    <source>
        <strain evidence="1 2">OH5050</strain>
    </source>
</reference>